<dbReference type="AlphaFoldDB" id="A0A4Z2IAD3"/>
<reference evidence="1 2" key="1">
    <citation type="submission" date="2019-03" db="EMBL/GenBank/DDBJ databases">
        <title>First draft genome of Liparis tanakae, snailfish: a comprehensive survey of snailfish specific genes.</title>
        <authorList>
            <person name="Kim W."/>
            <person name="Song I."/>
            <person name="Jeong J.-H."/>
            <person name="Kim D."/>
            <person name="Kim S."/>
            <person name="Ryu S."/>
            <person name="Song J.Y."/>
            <person name="Lee S.K."/>
        </authorList>
    </citation>
    <scope>NUCLEOTIDE SEQUENCE [LARGE SCALE GENOMIC DNA]</scope>
    <source>
        <tissue evidence="1">Muscle</tissue>
    </source>
</reference>
<evidence type="ECO:0000313" key="1">
    <source>
        <dbReference type="EMBL" id="TNN74352.1"/>
    </source>
</evidence>
<accession>A0A4Z2IAD3</accession>
<organism evidence="1 2">
    <name type="scientific">Liparis tanakae</name>
    <name type="common">Tanaka's snailfish</name>
    <dbReference type="NCBI Taxonomy" id="230148"/>
    <lineage>
        <taxon>Eukaryota</taxon>
        <taxon>Metazoa</taxon>
        <taxon>Chordata</taxon>
        <taxon>Craniata</taxon>
        <taxon>Vertebrata</taxon>
        <taxon>Euteleostomi</taxon>
        <taxon>Actinopterygii</taxon>
        <taxon>Neopterygii</taxon>
        <taxon>Teleostei</taxon>
        <taxon>Neoteleostei</taxon>
        <taxon>Acanthomorphata</taxon>
        <taxon>Eupercaria</taxon>
        <taxon>Perciformes</taxon>
        <taxon>Cottioidei</taxon>
        <taxon>Cottales</taxon>
        <taxon>Liparidae</taxon>
        <taxon>Liparis</taxon>
    </lineage>
</organism>
<dbReference type="Proteomes" id="UP000314294">
    <property type="component" value="Unassembled WGS sequence"/>
</dbReference>
<comment type="caution">
    <text evidence="1">The sequence shown here is derived from an EMBL/GenBank/DDBJ whole genome shotgun (WGS) entry which is preliminary data.</text>
</comment>
<evidence type="ECO:0000313" key="2">
    <source>
        <dbReference type="Proteomes" id="UP000314294"/>
    </source>
</evidence>
<keyword evidence="2" id="KW-1185">Reference proteome</keyword>
<name>A0A4Z2IAD3_9TELE</name>
<protein>
    <submittedName>
        <fullName evidence="1">Uncharacterized protein</fullName>
    </submittedName>
</protein>
<proteinExistence type="predicted"/>
<sequence>MRFKWQLLALAFPCISTGIYGLGRLETFKAPYLPAVMARCWLAKDELGKSPLLLEPRVYYRELSPAWLGISSVGVERSYGPFDTHALASRVLERYSVLHPGSVDKFEH</sequence>
<gene>
    <name evidence="1" type="ORF">EYF80_015435</name>
</gene>
<dbReference type="EMBL" id="SRLO01000115">
    <property type="protein sequence ID" value="TNN74352.1"/>
    <property type="molecule type" value="Genomic_DNA"/>
</dbReference>
<dbReference type="OrthoDB" id="6133115at2759"/>